<evidence type="ECO:0000313" key="2">
    <source>
        <dbReference type="EMBL" id="MBW0461285.1"/>
    </source>
</evidence>
<feature type="compositionally biased region" description="Polar residues" evidence="1">
    <location>
        <begin position="140"/>
        <end position="161"/>
    </location>
</feature>
<keyword evidence="3" id="KW-1185">Reference proteome</keyword>
<protein>
    <submittedName>
        <fullName evidence="2">Uncharacterized protein</fullName>
    </submittedName>
</protein>
<accession>A0A9Q3B9V9</accession>
<name>A0A9Q3B9V9_9BASI</name>
<dbReference type="EMBL" id="AVOT02000137">
    <property type="protein sequence ID" value="MBW0461285.1"/>
    <property type="molecule type" value="Genomic_DNA"/>
</dbReference>
<dbReference type="AlphaFoldDB" id="A0A9Q3B9V9"/>
<gene>
    <name evidence="2" type="ORF">O181_001000</name>
</gene>
<sequence>MSALHLRNLSVPRNQPEDRKFLFRSRRQGLFQHGEWQDTQPRGLERYVSSTSAAPITQRPVPIKNGKQEDQLALHWEELEAGFQTICLREISFKDLMEITKGWNPNKQFKLLQDREDNIRENHSPIQAIGEKWTQKEHTLTPSSSQGDINQPSSPVVSNHS</sequence>
<evidence type="ECO:0000313" key="3">
    <source>
        <dbReference type="Proteomes" id="UP000765509"/>
    </source>
</evidence>
<proteinExistence type="predicted"/>
<evidence type="ECO:0000256" key="1">
    <source>
        <dbReference type="SAM" id="MobiDB-lite"/>
    </source>
</evidence>
<feature type="region of interest" description="Disordered" evidence="1">
    <location>
        <begin position="128"/>
        <end position="161"/>
    </location>
</feature>
<dbReference type="Proteomes" id="UP000765509">
    <property type="component" value="Unassembled WGS sequence"/>
</dbReference>
<comment type="caution">
    <text evidence="2">The sequence shown here is derived from an EMBL/GenBank/DDBJ whole genome shotgun (WGS) entry which is preliminary data.</text>
</comment>
<organism evidence="2 3">
    <name type="scientific">Austropuccinia psidii MF-1</name>
    <dbReference type="NCBI Taxonomy" id="1389203"/>
    <lineage>
        <taxon>Eukaryota</taxon>
        <taxon>Fungi</taxon>
        <taxon>Dikarya</taxon>
        <taxon>Basidiomycota</taxon>
        <taxon>Pucciniomycotina</taxon>
        <taxon>Pucciniomycetes</taxon>
        <taxon>Pucciniales</taxon>
        <taxon>Sphaerophragmiaceae</taxon>
        <taxon>Austropuccinia</taxon>
    </lineage>
</organism>
<reference evidence="2" key="1">
    <citation type="submission" date="2021-03" db="EMBL/GenBank/DDBJ databases">
        <title>Draft genome sequence of rust myrtle Austropuccinia psidii MF-1, a brazilian biotype.</title>
        <authorList>
            <person name="Quecine M.C."/>
            <person name="Pachon D.M.R."/>
            <person name="Bonatelli M.L."/>
            <person name="Correr F.H."/>
            <person name="Franceschini L.M."/>
            <person name="Leite T.F."/>
            <person name="Margarido G.R.A."/>
            <person name="Almeida C.A."/>
            <person name="Ferrarezi J.A."/>
            <person name="Labate C.A."/>
        </authorList>
    </citation>
    <scope>NUCLEOTIDE SEQUENCE</scope>
    <source>
        <strain evidence="2">MF-1</strain>
    </source>
</reference>